<accession>A0A1F7WEQ2</accession>
<feature type="domain" description="FMN-binding" evidence="1">
    <location>
        <begin position="56"/>
        <end position="128"/>
    </location>
</feature>
<dbReference type="GO" id="GO:0016020">
    <property type="term" value="C:membrane"/>
    <property type="evidence" value="ECO:0007669"/>
    <property type="project" value="InterPro"/>
</dbReference>
<gene>
    <name evidence="2" type="ORF">A2008_01530</name>
</gene>
<evidence type="ECO:0000259" key="1">
    <source>
        <dbReference type="SMART" id="SM00900"/>
    </source>
</evidence>
<reference evidence="2 3" key="1">
    <citation type="journal article" date="2016" name="Nat. Commun.">
        <title>Thousands of microbial genomes shed light on interconnected biogeochemical processes in an aquifer system.</title>
        <authorList>
            <person name="Anantharaman K."/>
            <person name="Brown C.T."/>
            <person name="Hug L.A."/>
            <person name="Sharon I."/>
            <person name="Castelle C.J."/>
            <person name="Probst A.J."/>
            <person name="Thomas B.C."/>
            <person name="Singh A."/>
            <person name="Wilkins M.J."/>
            <person name="Karaoz U."/>
            <person name="Brodie E.L."/>
            <person name="Williams K.H."/>
            <person name="Hubbard S.S."/>
            <person name="Banfield J.F."/>
        </authorList>
    </citation>
    <scope>NUCLEOTIDE SEQUENCE [LARGE SCALE GENOMIC DNA]</scope>
</reference>
<dbReference type="Pfam" id="PF04205">
    <property type="entry name" value="FMN_bind"/>
    <property type="match status" value="1"/>
</dbReference>
<dbReference type="STRING" id="1817813.A2008_01530"/>
<dbReference type="EMBL" id="MGFH01000238">
    <property type="protein sequence ID" value="OGM01306.1"/>
    <property type="molecule type" value="Genomic_DNA"/>
</dbReference>
<dbReference type="Proteomes" id="UP000178735">
    <property type="component" value="Unassembled WGS sequence"/>
</dbReference>
<dbReference type="Gene3D" id="3.90.1010.20">
    <property type="match status" value="1"/>
</dbReference>
<sequence length="128" mass="13698">MLKKITAASIIFTVVISVYILEVKPRLQAYEYVRNMPIGAIDLSKIADGVREGSFSLSDISCKVKVAVKNNKIESVEIVENASNDLAKKAEKVAGSVLAAQSLQVECVTGATATSKAILKSIENALEK</sequence>
<proteinExistence type="predicted"/>
<evidence type="ECO:0000313" key="2">
    <source>
        <dbReference type="EMBL" id="OGM01306.1"/>
    </source>
</evidence>
<dbReference type="SMART" id="SM00900">
    <property type="entry name" value="FMN_bind"/>
    <property type="match status" value="1"/>
</dbReference>
<evidence type="ECO:0000313" key="3">
    <source>
        <dbReference type="Proteomes" id="UP000178735"/>
    </source>
</evidence>
<name>A0A1F7WEQ2_9BACT</name>
<comment type="caution">
    <text evidence="2">The sequence shown here is derived from an EMBL/GenBank/DDBJ whole genome shotgun (WGS) entry which is preliminary data.</text>
</comment>
<organism evidence="2 3">
    <name type="scientific">Candidatus Wallbacteria bacterium GWC2_49_35</name>
    <dbReference type="NCBI Taxonomy" id="1817813"/>
    <lineage>
        <taxon>Bacteria</taxon>
        <taxon>Candidatus Walliibacteriota</taxon>
    </lineage>
</organism>
<dbReference type="InterPro" id="IPR007329">
    <property type="entry name" value="FMN-bd"/>
</dbReference>
<dbReference type="GO" id="GO:0010181">
    <property type="term" value="F:FMN binding"/>
    <property type="evidence" value="ECO:0007669"/>
    <property type="project" value="InterPro"/>
</dbReference>
<dbReference type="AlphaFoldDB" id="A0A1F7WEQ2"/>
<protein>
    <recommendedName>
        <fullName evidence="1">FMN-binding domain-containing protein</fullName>
    </recommendedName>
</protein>